<proteinExistence type="predicted"/>
<gene>
    <name evidence="2" type="ORF">S06H3_10591</name>
</gene>
<evidence type="ECO:0000313" key="2">
    <source>
        <dbReference type="EMBL" id="GAI09145.1"/>
    </source>
</evidence>
<comment type="caution">
    <text evidence="2">The sequence shown here is derived from an EMBL/GenBank/DDBJ whole genome shotgun (WGS) entry which is preliminary data.</text>
</comment>
<reference evidence="2" key="1">
    <citation type="journal article" date="2014" name="Front. Microbiol.">
        <title>High frequency of phylogenetically diverse reductive dehalogenase-homologous genes in deep subseafloor sedimentary metagenomes.</title>
        <authorList>
            <person name="Kawai M."/>
            <person name="Futagami T."/>
            <person name="Toyoda A."/>
            <person name="Takaki Y."/>
            <person name="Nishi S."/>
            <person name="Hori S."/>
            <person name="Arai W."/>
            <person name="Tsubouchi T."/>
            <person name="Morono Y."/>
            <person name="Uchiyama I."/>
            <person name="Ito T."/>
            <person name="Fujiyama A."/>
            <person name="Inagaki F."/>
            <person name="Takami H."/>
        </authorList>
    </citation>
    <scope>NUCLEOTIDE SEQUENCE</scope>
    <source>
        <strain evidence="2">Expedition CK06-06</strain>
    </source>
</reference>
<keyword evidence="1" id="KW-1133">Transmembrane helix</keyword>
<accession>X1M3A7</accession>
<feature type="transmembrane region" description="Helical" evidence="1">
    <location>
        <begin position="6"/>
        <end position="24"/>
    </location>
</feature>
<dbReference type="AlphaFoldDB" id="X1M3A7"/>
<organism evidence="2">
    <name type="scientific">marine sediment metagenome</name>
    <dbReference type="NCBI Taxonomy" id="412755"/>
    <lineage>
        <taxon>unclassified sequences</taxon>
        <taxon>metagenomes</taxon>
        <taxon>ecological metagenomes</taxon>
    </lineage>
</organism>
<dbReference type="EMBL" id="BARV01004939">
    <property type="protein sequence ID" value="GAI09145.1"/>
    <property type="molecule type" value="Genomic_DNA"/>
</dbReference>
<evidence type="ECO:0000256" key="1">
    <source>
        <dbReference type="SAM" id="Phobius"/>
    </source>
</evidence>
<keyword evidence="1" id="KW-0472">Membrane</keyword>
<name>X1M3A7_9ZZZZ</name>
<feature type="non-terminal residue" evidence="2">
    <location>
        <position position="65"/>
    </location>
</feature>
<feature type="transmembrane region" description="Helical" evidence="1">
    <location>
        <begin position="31"/>
        <end position="51"/>
    </location>
</feature>
<sequence length="65" mass="6967">MNLIPLFIAIPLGVAFILALLGKLKEVVSDLLAALSTLSLAILSFVLIGQLKTHGIFVYTVGKWT</sequence>
<protein>
    <submittedName>
        <fullName evidence="2">Uncharacterized protein</fullName>
    </submittedName>
</protein>
<keyword evidence="1" id="KW-0812">Transmembrane</keyword>